<dbReference type="Proteomes" id="UP000267289">
    <property type="component" value="Unassembled WGS sequence"/>
</dbReference>
<dbReference type="RefSeq" id="WP_075541416.1">
    <property type="nucleotide sequence ID" value="NZ_UPHQ01000215.1"/>
</dbReference>
<evidence type="ECO:0000259" key="1">
    <source>
        <dbReference type="Pfam" id="PF00934"/>
    </source>
</evidence>
<reference evidence="2 3" key="1">
    <citation type="submission" date="2018-09" db="EMBL/GenBank/DDBJ databases">
        <authorList>
            <person name="Tagini F."/>
        </authorList>
    </citation>
    <scope>NUCLEOTIDE SEQUENCE [LARGE SCALE GENOMIC DNA]</scope>
    <source>
        <strain evidence="2 3">MK13</strain>
    </source>
</reference>
<dbReference type="InterPro" id="IPR038332">
    <property type="entry name" value="PPE_sf"/>
</dbReference>
<evidence type="ECO:0000313" key="2">
    <source>
        <dbReference type="EMBL" id="VBA42376.1"/>
    </source>
</evidence>
<dbReference type="Gene3D" id="1.10.287.850">
    <property type="entry name" value="HP0062-like domain"/>
    <property type="match status" value="1"/>
</dbReference>
<feature type="domain" description="PE" evidence="1">
    <location>
        <begin position="4"/>
        <end position="93"/>
    </location>
</feature>
<name>A0A498Q9Z9_9MYCO</name>
<dbReference type="EMBL" id="UPHQ01000215">
    <property type="protein sequence ID" value="VBA42376.1"/>
    <property type="molecule type" value="Genomic_DNA"/>
</dbReference>
<dbReference type="Pfam" id="PF00934">
    <property type="entry name" value="PE"/>
    <property type="match status" value="1"/>
</dbReference>
<proteinExistence type="predicted"/>
<protein>
    <submittedName>
        <fullName evidence="2">PE-PGRS family protein PE_PGRS16</fullName>
    </submittedName>
</protein>
<dbReference type="AlphaFoldDB" id="A0A498Q9Z9"/>
<dbReference type="InterPro" id="IPR000084">
    <property type="entry name" value="PE-PGRS_N"/>
</dbReference>
<evidence type="ECO:0000313" key="3">
    <source>
        <dbReference type="Proteomes" id="UP000267289"/>
    </source>
</evidence>
<dbReference type="SUPFAM" id="SSF140459">
    <property type="entry name" value="PE/PPE dimer-like"/>
    <property type="match status" value="1"/>
</dbReference>
<gene>
    <name evidence="2" type="ORF">LAUMK13_03994</name>
</gene>
<dbReference type="OrthoDB" id="4752893at2"/>
<keyword evidence="3" id="KW-1185">Reference proteome</keyword>
<sequence length="293" mass="29549">MSYLAAAPEALVAAASNVAGIGSEISAANAAAAVPTTGVTASAADAVSAQVAALFSSHGQVYQRLSAQLATFHDQFAQALSAGANAYASAEANAAKTLLGAVNAPAEKLLGQPLIGPTGLVPNAVSPAPSALSGALGSSALGGNAAAGALTLPPTGGLGALAGNGALLRPLAGAAAAPAAVIPVSVATAIQNFYLWAEPWVQWGFSVASWAAGWVPYIGILAPQINFFYYLFEPMVQSGLFNTLDWLDGTITFSQGLSNFWSATTASVNQFINTEISWIRNFLPPWPPLPGLL</sequence>
<organism evidence="2 3">
    <name type="scientific">Mycobacterium innocens</name>
    <dbReference type="NCBI Taxonomy" id="2341083"/>
    <lineage>
        <taxon>Bacteria</taxon>
        <taxon>Bacillati</taxon>
        <taxon>Actinomycetota</taxon>
        <taxon>Actinomycetes</taxon>
        <taxon>Mycobacteriales</taxon>
        <taxon>Mycobacteriaceae</taxon>
        <taxon>Mycobacterium</taxon>
    </lineage>
</organism>
<accession>A0A498Q9Z9</accession>